<accession>A0A5N6ZUK7</accession>
<comment type="similarity">
    <text evidence="1">Belongs to the GMC oxidoreductase family.</text>
</comment>
<dbReference type="SUPFAM" id="SSF51905">
    <property type="entry name" value="FAD/NAD(P)-binding domain"/>
    <property type="match status" value="1"/>
</dbReference>
<organism evidence="4 5">
    <name type="scientific">Aspergillus caelatus</name>
    <dbReference type="NCBI Taxonomy" id="61420"/>
    <lineage>
        <taxon>Eukaryota</taxon>
        <taxon>Fungi</taxon>
        <taxon>Dikarya</taxon>
        <taxon>Ascomycota</taxon>
        <taxon>Pezizomycotina</taxon>
        <taxon>Eurotiomycetes</taxon>
        <taxon>Eurotiomycetidae</taxon>
        <taxon>Eurotiales</taxon>
        <taxon>Aspergillaceae</taxon>
        <taxon>Aspergillus</taxon>
        <taxon>Aspergillus subgen. Circumdati</taxon>
    </lineage>
</organism>
<evidence type="ECO:0000313" key="4">
    <source>
        <dbReference type="EMBL" id="KAE8361095.1"/>
    </source>
</evidence>
<dbReference type="PANTHER" id="PTHR11552:SF210">
    <property type="entry name" value="GLUCOSE-METHANOL-CHOLINE OXIDOREDUCTASE N-TERMINAL DOMAIN-CONTAINING PROTEIN-RELATED"/>
    <property type="match status" value="1"/>
</dbReference>
<dbReference type="RefSeq" id="XP_031924176.1">
    <property type="nucleotide sequence ID" value="XM_032073152.1"/>
</dbReference>
<dbReference type="GO" id="GO:0016614">
    <property type="term" value="F:oxidoreductase activity, acting on CH-OH group of donors"/>
    <property type="evidence" value="ECO:0007669"/>
    <property type="project" value="InterPro"/>
</dbReference>
<name>A0A5N6ZUK7_9EURO</name>
<dbReference type="Gene3D" id="3.50.50.60">
    <property type="entry name" value="FAD/NAD(P)-binding domain"/>
    <property type="match status" value="1"/>
</dbReference>
<evidence type="ECO:0000313" key="5">
    <source>
        <dbReference type="Proteomes" id="UP000326268"/>
    </source>
</evidence>
<dbReference type="Pfam" id="PF05199">
    <property type="entry name" value="GMC_oxred_C"/>
    <property type="match status" value="1"/>
</dbReference>
<evidence type="ECO:0000256" key="1">
    <source>
        <dbReference type="ARBA" id="ARBA00010790"/>
    </source>
</evidence>
<dbReference type="SUPFAM" id="SSF54373">
    <property type="entry name" value="FAD-linked reductases, C-terminal domain"/>
    <property type="match status" value="1"/>
</dbReference>
<dbReference type="InterPro" id="IPR036188">
    <property type="entry name" value="FAD/NAD-bd_sf"/>
</dbReference>
<proteinExistence type="inferred from homology"/>
<dbReference type="Gene3D" id="3.30.560.10">
    <property type="entry name" value="Glucose Oxidase, domain 3"/>
    <property type="match status" value="1"/>
</dbReference>
<keyword evidence="5" id="KW-1185">Reference proteome</keyword>
<dbReference type="GeneID" id="43657598"/>
<keyword evidence="2" id="KW-1133">Transmembrane helix</keyword>
<feature type="domain" description="Glucose-methanol-choline oxidoreductase C-terminal" evidence="3">
    <location>
        <begin position="57"/>
        <end position="188"/>
    </location>
</feature>
<gene>
    <name evidence="4" type="ORF">BDV27DRAFT_161058</name>
</gene>
<feature type="transmembrane region" description="Helical" evidence="2">
    <location>
        <begin position="38"/>
        <end position="58"/>
    </location>
</feature>
<protein>
    <submittedName>
        <fullName evidence="4">GMC oxidoreductase-domain-containing protein</fullName>
    </submittedName>
</protein>
<sequence>MEQGNRHEQVFSSSHKEETSERVIKSILRGPDEASACLLWSVIPGGIALLGVILSFPFSRGSTQIASSDPNAKPIIDTQFFANSMDIEILARHVQNLHKLTMFPALQSVIQPTEVPQDMEVIEEMLRESAVLTTHRTCGTVAMLPQQVGGVADQDLRVYGTKVLRVVGASIFLLTPHANLMMTMYAVAEKTADVIQSS</sequence>
<evidence type="ECO:0000256" key="2">
    <source>
        <dbReference type="SAM" id="Phobius"/>
    </source>
</evidence>
<evidence type="ECO:0000259" key="3">
    <source>
        <dbReference type="Pfam" id="PF05199"/>
    </source>
</evidence>
<keyword evidence="2" id="KW-0812">Transmembrane</keyword>
<dbReference type="PANTHER" id="PTHR11552">
    <property type="entry name" value="GLUCOSE-METHANOL-CHOLINE GMC OXIDOREDUCTASE"/>
    <property type="match status" value="1"/>
</dbReference>
<dbReference type="AlphaFoldDB" id="A0A5N6ZUK7"/>
<dbReference type="OrthoDB" id="4367421at2759"/>
<reference evidence="4 5" key="1">
    <citation type="submission" date="2019-04" db="EMBL/GenBank/DDBJ databases">
        <title>Friends and foes A comparative genomics studyof 23 Aspergillus species from section Flavi.</title>
        <authorList>
            <consortium name="DOE Joint Genome Institute"/>
            <person name="Kjaerbolling I."/>
            <person name="Vesth T."/>
            <person name="Frisvad J.C."/>
            <person name="Nybo J.L."/>
            <person name="Theobald S."/>
            <person name="Kildgaard S."/>
            <person name="Isbrandt T."/>
            <person name="Kuo A."/>
            <person name="Sato A."/>
            <person name="Lyhne E.K."/>
            <person name="Kogle M.E."/>
            <person name="Wiebenga A."/>
            <person name="Kun R.S."/>
            <person name="Lubbers R.J."/>
            <person name="Makela M.R."/>
            <person name="Barry K."/>
            <person name="Chovatia M."/>
            <person name="Clum A."/>
            <person name="Daum C."/>
            <person name="Haridas S."/>
            <person name="He G."/>
            <person name="LaButti K."/>
            <person name="Lipzen A."/>
            <person name="Mondo S."/>
            <person name="Riley R."/>
            <person name="Salamov A."/>
            <person name="Simmons B.A."/>
            <person name="Magnuson J.K."/>
            <person name="Henrissat B."/>
            <person name="Mortensen U.H."/>
            <person name="Larsen T.O."/>
            <person name="Devries R.P."/>
            <person name="Grigoriev I.V."/>
            <person name="Machida M."/>
            <person name="Baker S.E."/>
            <person name="Andersen M.R."/>
        </authorList>
    </citation>
    <scope>NUCLEOTIDE SEQUENCE [LARGE SCALE GENOMIC DNA]</scope>
    <source>
        <strain evidence="4 5">CBS 763.97</strain>
    </source>
</reference>
<dbReference type="EMBL" id="ML737748">
    <property type="protein sequence ID" value="KAE8361095.1"/>
    <property type="molecule type" value="Genomic_DNA"/>
</dbReference>
<dbReference type="InterPro" id="IPR012132">
    <property type="entry name" value="GMC_OxRdtase"/>
</dbReference>
<keyword evidence="2" id="KW-0472">Membrane</keyword>
<dbReference type="InterPro" id="IPR007867">
    <property type="entry name" value="GMC_OxRtase_C"/>
</dbReference>
<dbReference type="Proteomes" id="UP000326268">
    <property type="component" value="Unassembled WGS sequence"/>
</dbReference>
<dbReference type="GO" id="GO:0050660">
    <property type="term" value="F:flavin adenine dinucleotide binding"/>
    <property type="evidence" value="ECO:0007669"/>
    <property type="project" value="InterPro"/>
</dbReference>